<comment type="catalytic activity">
    <reaction evidence="6">
        <text>a sn-glycero-3-phosphodiester + H2O = an alcohol + sn-glycerol 3-phosphate + H(+)</text>
        <dbReference type="Rhea" id="RHEA:12969"/>
        <dbReference type="ChEBI" id="CHEBI:15377"/>
        <dbReference type="ChEBI" id="CHEBI:15378"/>
        <dbReference type="ChEBI" id="CHEBI:30879"/>
        <dbReference type="ChEBI" id="CHEBI:57597"/>
        <dbReference type="ChEBI" id="CHEBI:83408"/>
        <dbReference type="EC" id="3.1.4.46"/>
    </reaction>
</comment>
<protein>
    <recommendedName>
        <fullName evidence="2">glycerophosphodiester phosphodiesterase</fullName>
        <ecNumber evidence="2">3.1.4.46</ecNumber>
    </recommendedName>
</protein>
<name>A0A660CD25_9PSEU</name>
<dbReference type="EMBL" id="VLJV01000001">
    <property type="protein sequence ID" value="TWH21478.1"/>
    <property type="molecule type" value="Genomic_DNA"/>
</dbReference>
<feature type="compositionally biased region" description="Low complexity" evidence="7">
    <location>
        <begin position="52"/>
        <end position="64"/>
    </location>
</feature>
<proteinExistence type="inferred from homology"/>
<dbReference type="PROSITE" id="PS51704">
    <property type="entry name" value="GP_PDE"/>
    <property type="match status" value="1"/>
</dbReference>
<gene>
    <name evidence="9" type="ORF">JD82_03342</name>
</gene>
<feature type="compositionally biased region" description="Basic and acidic residues" evidence="7">
    <location>
        <begin position="1"/>
        <end position="10"/>
    </location>
</feature>
<feature type="region of interest" description="Disordered" evidence="7">
    <location>
        <begin position="1"/>
        <end position="25"/>
    </location>
</feature>
<dbReference type="PANTHER" id="PTHR43620:SF7">
    <property type="entry name" value="GLYCEROPHOSPHODIESTER PHOSPHODIESTERASE GDPD5-RELATED"/>
    <property type="match status" value="1"/>
</dbReference>
<evidence type="ECO:0000313" key="9">
    <source>
        <dbReference type="EMBL" id="TWH21478.1"/>
    </source>
</evidence>
<dbReference type="GO" id="GO:0006071">
    <property type="term" value="P:glycerol metabolic process"/>
    <property type="evidence" value="ECO:0007669"/>
    <property type="project" value="UniProtKB-KW"/>
</dbReference>
<accession>A0A660CD25</accession>
<evidence type="ECO:0000256" key="4">
    <source>
        <dbReference type="ARBA" id="ARBA00022798"/>
    </source>
</evidence>
<evidence type="ECO:0000256" key="3">
    <source>
        <dbReference type="ARBA" id="ARBA00022729"/>
    </source>
</evidence>
<comment type="caution">
    <text evidence="9">The sequence shown here is derived from an EMBL/GenBank/DDBJ whole genome shotgun (WGS) entry which is preliminary data.</text>
</comment>
<sequence>MVARGRERNEVPIGPREGSDDNMANTSRIRKRLTVAALSALAVLATTGIAPATAAGPTSGAAGHAAERGEQADDIKVVAHRGASGYRPEHTLAAYELAARMGADYIEPDLVTTKDGVLVARHEPEIGGTTDVAEHPEFADRKTTKQVDGKPMTGWFAEDFTLAELKTLRAVERIPETRPHNTIYDGRFEIATFQEIIDLSERLSRELGRDVGVYPELKHPTYFQQQDRALEPLLVDALNRNGLNKSKSNVYVQSFEVSNLKELSKQVRVPLVQLVDASGAPYDFVESGDPRTYDDLVTPEGLKEIASYASAVGPEKSRIIPTDDEGNLTEPTTLVDDAHDEGLIVHPWTFRAENEFLPTDLQSSDDPADYGDIFAEYEAFLATGIDGVFADHSDIAAEAIRTFENK</sequence>
<dbReference type="EC" id="3.1.4.46" evidence="2"/>
<evidence type="ECO:0000256" key="7">
    <source>
        <dbReference type="SAM" id="MobiDB-lite"/>
    </source>
</evidence>
<dbReference type="CDD" id="cd08602">
    <property type="entry name" value="GDPD_ScGlpQ1_like"/>
    <property type="match status" value="1"/>
</dbReference>
<keyword evidence="3" id="KW-0732">Signal</keyword>
<evidence type="ECO:0000256" key="6">
    <source>
        <dbReference type="ARBA" id="ARBA00047512"/>
    </source>
</evidence>
<dbReference type="SUPFAM" id="SSF51695">
    <property type="entry name" value="PLC-like phosphodiesterases"/>
    <property type="match status" value="1"/>
</dbReference>
<dbReference type="Proteomes" id="UP000317303">
    <property type="component" value="Unassembled WGS sequence"/>
</dbReference>
<keyword evidence="5" id="KW-0378">Hydrolase</keyword>
<organism evidence="9 10">
    <name type="scientific">Prauserella rugosa</name>
    <dbReference type="NCBI Taxonomy" id="43354"/>
    <lineage>
        <taxon>Bacteria</taxon>
        <taxon>Bacillati</taxon>
        <taxon>Actinomycetota</taxon>
        <taxon>Actinomycetes</taxon>
        <taxon>Pseudonocardiales</taxon>
        <taxon>Pseudonocardiaceae</taxon>
        <taxon>Prauserella</taxon>
    </lineage>
</organism>
<feature type="domain" description="GP-PDE" evidence="8">
    <location>
        <begin position="75"/>
        <end position="400"/>
    </location>
</feature>
<evidence type="ECO:0000256" key="2">
    <source>
        <dbReference type="ARBA" id="ARBA00012247"/>
    </source>
</evidence>
<evidence type="ECO:0000313" key="10">
    <source>
        <dbReference type="Proteomes" id="UP000317303"/>
    </source>
</evidence>
<dbReference type="GO" id="GO:0042597">
    <property type="term" value="C:periplasmic space"/>
    <property type="evidence" value="ECO:0007669"/>
    <property type="project" value="TreeGrafter"/>
</dbReference>
<dbReference type="GO" id="GO:0008889">
    <property type="term" value="F:glycerophosphodiester phosphodiesterase activity"/>
    <property type="evidence" value="ECO:0007669"/>
    <property type="project" value="UniProtKB-EC"/>
</dbReference>
<evidence type="ECO:0000256" key="5">
    <source>
        <dbReference type="ARBA" id="ARBA00022801"/>
    </source>
</evidence>
<dbReference type="Pfam" id="PF03009">
    <property type="entry name" value="GDPD"/>
    <property type="match status" value="1"/>
</dbReference>
<dbReference type="PANTHER" id="PTHR43620">
    <property type="entry name" value="GLYCEROPHOSPHORYL DIESTER PHOSPHODIESTERASE"/>
    <property type="match status" value="1"/>
</dbReference>
<keyword evidence="4" id="KW-0319">Glycerol metabolism</keyword>
<dbReference type="AlphaFoldDB" id="A0A660CD25"/>
<feature type="region of interest" description="Disordered" evidence="7">
    <location>
        <begin position="52"/>
        <end position="72"/>
    </location>
</feature>
<dbReference type="InterPro" id="IPR030395">
    <property type="entry name" value="GP_PDE_dom"/>
</dbReference>
<evidence type="ECO:0000256" key="1">
    <source>
        <dbReference type="ARBA" id="ARBA00007277"/>
    </source>
</evidence>
<comment type="similarity">
    <text evidence="1">Belongs to the glycerophosphoryl diester phosphodiesterase family.</text>
</comment>
<keyword evidence="10" id="KW-1185">Reference proteome</keyword>
<evidence type="ECO:0000259" key="8">
    <source>
        <dbReference type="PROSITE" id="PS51704"/>
    </source>
</evidence>
<dbReference type="GO" id="GO:0006629">
    <property type="term" value="P:lipid metabolic process"/>
    <property type="evidence" value="ECO:0007669"/>
    <property type="project" value="InterPro"/>
</dbReference>
<dbReference type="Gene3D" id="3.20.20.190">
    <property type="entry name" value="Phosphatidylinositol (PI) phosphodiesterase"/>
    <property type="match status" value="1"/>
</dbReference>
<dbReference type="InterPro" id="IPR017946">
    <property type="entry name" value="PLC-like_Pdiesterase_TIM-brl"/>
</dbReference>
<reference evidence="9 10" key="1">
    <citation type="submission" date="2019-07" db="EMBL/GenBank/DDBJ databases">
        <title>R&amp;d 2014.</title>
        <authorList>
            <person name="Klenk H.-P."/>
        </authorList>
    </citation>
    <scope>NUCLEOTIDE SEQUENCE [LARGE SCALE GENOMIC DNA]</scope>
    <source>
        <strain evidence="9 10">DSM 43194</strain>
    </source>
</reference>